<reference evidence="13 14" key="1">
    <citation type="submission" date="2024-08" db="EMBL/GenBank/DDBJ databases">
        <authorList>
            <person name="Cucini C."/>
            <person name="Frati F."/>
        </authorList>
    </citation>
    <scope>NUCLEOTIDE SEQUENCE [LARGE SCALE GENOMIC DNA]</scope>
</reference>
<dbReference type="InterPro" id="IPR013087">
    <property type="entry name" value="Znf_C2H2_type"/>
</dbReference>
<dbReference type="Gene3D" id="3.30.160.60">
    <property type="entry name" value="Classic Zinc Finger"/>
    <property type="match status" value="1"/>
</dbReference>
<keyword evidence="7" id="KW-0862">Zinc</keyword>
<dbReference type="InterPro" id="IPR022755">
    <property type="entry name" value="Znf_C2H2_jaz"/>
</dbReference>
<evidence type="ECO:0000256" key="6">
    <source>
        <dbReference type="ARBA" id="ARBA00022771"/>
    </source>
</evidence>
<keyword evidence="3" id="KW-0963">Cytoplasm</keyword>
<feature type="region of interest" description="Disordered" evidence="11">
    <location>
        <begin position="1"/>
        <end position="22"/>
    </location>
</feature>
<feature type="compositionally biased region" description="Basic residues" evidence="11">
    <location>
        <begin position="1"/>
        <end position="12"/>
    </location>
</feature>
<dbReference type="EMBL" id="CAXLJM020000049">
    <property type="protein sequence ID" value="CAL8114120.1"/>
    <property type="molecule type" value="Genomic_DNA"/>
</dbReference>
<dbReference type="InterPro" id="IPR051879">
    <property type="entry name" value="C2H2-ZF_Maturation_Protein"/>
</dbReference>
<dbReference type="PROSITE" id="PS00028">
    <property type="entry name" value="ZINC_FINGER_C2H2_1"/>
    <property type="match status" value="1"/>
</dbReference>
<dbReference type="PANTHER" id="PTHR46095">
    <property type="entry name" value="ZINC FINGER PROTEIN 593"/>
    <property type="match status" value="1"/>
</dbReference>
<protein>
    <recommendedName>
        <fullName evidence="12">C2H2-type domain-containing protein</fullName>
    </recommendedName>
</protein>
<comment type="similarity">
    <text evidence="9">Belongs to the ZNF593/BUD20 C2H2-type zinc-finger protein family.</text>
</comment>
<dbReference type="Proteomes" id="UP001642540">
    <property type="component" value="Unassembled WGS sequence"/>
</dbReference>
<evidence type="ECO:0000256" key="9">
    <source>
        <dbReference type="ARBA" id="ARBA00038064"/>
    </source>
</evidence>
<keyword evidence="5" id="KW-0479">Metal-binding</keyword>
<evidence type="ECO:0000256" key="2">
    <source>
        <dbReference type="ARBA" id="ARBA00004496"/>
    </source>
</evidence>
<accession>A0ABP1QXV4</accession>
<keyword evidence="4" id="KW-0690">Ribosome biogenesis</keyword>
<feature type="region of interest" description="Disordered" evidence="11">
    <location>
        <begin position="77"/>
        <end position="114"/>
    </location>
</feature>
<evidence type="ECO:0000256" key="5">
    <source>
        <dbReference type="ARBA" id="ARBA00022723"/>
    </source>
</evidence>
<evidence type="ECO:0000256" key="3">
    <source>
        <dbReference type="ARBA" id="ARBA00022490"/>
    </source>
</evidence>
<dbReference type="PANTHER" id="PTHR46095:SF1">
    <property type="entry name" value="ZINC FINGER PROTEIN 593"/>
    <property type="match status" value="1"/>
</dbReference>
<evidence type="ECO:0000256" key="7">
    <source>
        <dbReference type="ARBA" id="ARBA00022833"/>
    </source>
</evidence>
<evidence type="ECO:0000259" key="12">
    <source>
        <dbReference type="PROSITE" id="PS50157"/>
    </source>
</evidence>
<dbReference type="InterPro" id="IPR003604">
    <property type="entry name" value="Matrin/U1-like-C_Znf_C2H2"/>
</dbReference>
<name>A0ABP1QXV4_9HEXA</name>
<dbReference type="Pfam" id="PF12171">
    <property type="entry name" value="zf-C2H2_jaz"/>
    <property type="match status" value="1"/>
</dbReference>
<dbReference type="SUPFAM" id="SSF57667">
    <property type="entry name" value="beta-beta-alpha zinc fingers"/>
    <property type="match status" value="1"/>
</dbReference>
<evidence type="ECO:0000313" key="13">
    <source>
        <dbReference type="EMBL" id="CAL8114120.1"/>
    </source>
</evidence>
<evidence type="ECO:0000256" key="1">
    <source>
        <dbReference type="ARBA" id="ARBA00004123"/>
    </source>
</evidence>
<evidence type="ECO:0000256" key="11">
    <source>
        <dbReference type="SAM" id="MobiDB-lite"/>
    </source>
</evidence>
<organism evidence="13 14">
    <name type="scientific">Orchesella dallaii</name>
    <dbReference type="NCBI Taxonomy" id="48710"/>
    <lineage>
        <taxon>Eukaryota</taxon>
        <taxon>Metazoa</taxon>
        <taxon>Ecdysozoa</taxon>
        <taxon>Arthropoda</taxon>
        <taxon>Hexapoda</taxon>
        <taxon>Collembola</taxon>
        <taxon>Entomobryomorpha</taxon>
        <taxon>Entomobryoidea</taxon>
        <taxon>Orchesellidae</taxon>
        <taxon>Orchesellinae</taxon>
        <taxon>Orchesella</taxon>
    </lineage>
</organism>
<comment type="subcellular location">
    <subcellularLocation>
        <location evidence="2">Cytoplasm</location>
    </subcellularLocation>
    <subcellularLocation>
        <location evidence="1">Nucleus</location>
    </subcellularLocation>
</comment>
<evidence type="ECO:0000256" key="8">
    <source>
        <dbReference type="ARBA" id="ARBA00023242"/>
    </source>
</evidence>
<keyword evidence="6 10" id="KW-0863">Zinc-finger</keyword>
<dbReference type="PROSITE" id="PS50157">
    <property type="entry name" value="ZINC_FINGER_C2H2_2"/>
    <property type="match status" value="1"/>
</dbReference>
<dbReference type="SMART" id="SM00451">
    <property type="entry name" value="ZnF_U1"/>
    <property type="match status" value="1"/>
</dbReference>
<evidence type="ECO:0000256" key="10">
    <source>
        <dbReference type="PROSITE-ProRule" id="PRU00042"/>
    </source>
</evidence>
<feature type="domain" description="C2H2-type" evidence="12">
    <location>
        <begin position="61"/>
        <end position="90"/>
    </location>
</feature>
<keyword evidence="8" id="KW-0539">Nucleus</keyword>
<dbReference type="InterPro" id="IPR036236">
    <property type="entry name" value="Znf_C2H2_sf"/>
</dbReference>
<evidence type="ECO:0000256" key="4">
    <source>
        <dbReference type="ARBA" id="ARBA00022517"/>
    </source>
</evidence>
<gene>
    <name evidence="13" type="ORF">ODALV1_LOCUS16321</name>
</gene>
<comment type="caution">
    <text evidence="13">The sequence shown here is derived from an EMBL/GenBank/DDBJ whole genome shotgun (WGS) entry which is preliminary data.</text>
</comment>
<evidence type="ECO:0000313" key="14">
    <source>
        <dbReference type="Proteomes" id="UP001642540"/>
    </source>
</evidence>
<keyword evidence="14" id="KW-1185">Reference proteome</keyword>
<sequence length="133" mass="15423">MPGPTRRRKYHHGITTEKKKYRTKRRTRDIDLIVEDLEIPEKRIKLENRPVDLDLPGGGQFYCIHCARHFINEQSLDEHKRSKGHKKRVKDTQEVPYSIEESERAGGLGTYIPPPASRIVKTSMEVESETTIA</sequence>
<proteinExistence type="inferred from homology"/>